<keyword evidence="3" id="KW-0460">Magnesium</keyword>
<dbReference type="GO" id="GO:0071513">
    <property type="term" value="C:phosphopantothenoylcysteine decarboxylase complex"/>
    <property type="evidence" value="ECO:0007669"/>
    <property type="project" value="TreeGrafter"/>
</dbReference>
<comment type="function">
    <text evidence="3">Catalyzes two sequential steps in the biosynthesis of coenzyme A. In the first step cysteine is conjugated to 4'-phosphopantothenate to form 4-phosphopantothenoylcysteine. In the second step the latter compound is decarboxylated to form 4'-phosphopantotheine.</text>
</comment>
<accession>A0A0D0R2B9</accession>
<protein>
    <recommendedName>
        <fullName evidence="3">Coenzyme A biosynthesis bifunctional protein CoaBC</fullName>
    </recommendedName>
    <alternativeName>
        <fullName evidence="3">DNA/pantothenate metabolism flavoprotein</fullName>
    </alternativeName>
    <alternativeName>
        <fullName evidence="3">Phosphopantothenoylcysteine synthetase/decarboxylase</fullName>
        <shortName evidence="3">PPCS-PPCDC</shortName>
    </alternativeName>
    <domain>
        <recommendedName>
            <fullName evidence="3">Phosphopantothenoylcysteine decarboxylase</fullName>
            <shortName evidence="3">PPC decarboxylase</shortName>
            <shortName evidence="3">PPC-DC</shortName>
            <ecNumber evidence="3">4.1.1.36</ecNumber>
        </recommendedName>
        <alternativeName>
            <fullName evidence="3">CoaC</fullName>
        </alternativeName>
    </domain>
    <domain>
        <recommendedName>
            <fullName evidence="3">Phosphopantothenate--cysteine ligase</fullName>
            <ecNumber evidence="3">6.3.2.5</ecNumber>
        </recommendedName>
        <alternativeName>
            <fullName evidence="3">CoaB</fullName>
        </alternativeName>
        <alternativeName>
            <fullName evidence="3">Phosphopantothenoylcysteine synthetase</fullName>
            <shortName evidence="3">PPC synthetase</shortName>
            <shortName evidence="3">PPC-S</shortName>
        </alternativeName>
    </domain>
</protein>
<comment type="similarity">
    <text evidence="3 4">In the N-terminal section; belongs to the HFCD (homo-oligomeric flavin containing Cys decarboxylase) superfamily.</text>
</comment>
<dbReference type="InterPro" id="IPR035929">
    <property type="entry name" value="CoaB-like_sf"/>
</dbReference>
<dbReference type="Proteomes" id="UP000032102">
    <property type="component" value="Unassembled WGS sequence"/>
</dbReference>
<feature type="domain" description="DNA/pantothenate metabolism flavoprotein C-terminal" evidence="6">
    <location>
        <begin position="185"/>
        <end position="393"/>
    </location>
</feature>
<keyword evidence="3 4" id="KW-0285">Flavoprotein</keyword>
<comment type="pathway">
    <text evidence="3 4">Cofactor biosynthesis; coenzyme A biosynthesis; CoA from (R)-pantothenate: step 3/5.</text>
</comment>
<proteinExistence type="inferred from homology"/>
<comment type="caution">
    <text evidence="3">Lacks conserved residue(s) required for the propagation of feature annotation.</text>
</comment>
<dbReference type="InterPro" id="IPR007085">
    <property type="entry name" value="DNA/pantothenate-metab_flavo_C"/>
</dbReference>
<dbReference type="Gene3D" id="3.40.50.10300">
    <property type="entry name" value="CoaB-like"/>
    <property type="match status" value="1"/>
</dbReference>
<dbReference type="RefSeq" id="WP_043963652.1">
    <property type="nucleotide sequence ID" value="NZ_JXTH01000001.1"/>
</dbReference>
<feature type="domain" description="Flavoprotein" evidence="5">
    <location>
        <begin position="5"/>
        <end position="177"/>
    </location>
</feature>
<dbReference type="InterPro" id="IPR005252">
    <property type="entry name" value="CoaBC"/>
</dbReference>
<dbReference type="EC" id="6.3.2.5" evidence="3"/>
<keyword evidence="8" id="KW-1185">Reference proteome</keyword>
<dbReference type="Pfam" id="PF04127">
    <property type="entry name" value="DFP"/>
    <property type="match status" value="1"/>
</dbReference>
<dbReference type="InterPro" id="IPR036551">
    <property type="entry name" value="Flavin_trans-like"/>
</dbReference>
<sequence>MLQQKNILLCVTGGIAVYKAAALTSKLVQAGANVKVVMTEAACQFVTPLTFQALSKNEVYVDTFDEKNPNVIAHIDLADWAHIVLVAPATANTIAKLAYGLADNMVTTILLATKAPIWLAPAMNVHMYEHPAVQQNMRTLQSYGYRFIEPAEGMLACGYVGKGRLEEPETIVALLEQHVASNELLKGKKVLVTAGPTREKLDPVRFFSNHSTGKMGYAIAEAARDFGADVTLVSGPTSLVRPQGIQTIQVESAQDMYEAVMKHFQHSDIVIKTAAVADYRPKYVADNKIKKQQGDYTIVLERTIDILQTLGKQKTHQFLVGFAAETNDVERYAKEKLARKNADMIVANNVVQEGAGFGTDTNIVTIFKRDGTAKQLPLLPKSEVAKQILREIHYEIEGRL</sequence>
<feature type="binding site" evidence="3">
    <location>
        <position position="336"/>
    </location>
    <ligand>
        <name>CTP</name>
        <dbReference type="ChEBI" id="CHEBI:37563"/>
    </ligand>
</feature>
<feature type="active site" description="Proton donor" evidence="3">
    <location>
        <position position="157"/>
    </location>
</feature>
<feature type="region of interest" description="Phosphopantothenoylcysteine decarboxylase" evidence="3">
    <location>
        <begin position="1"/>
        <end position="189"/>
    </location>
</feature>
<keyword evidence="1 3" id="KW-0210">Decarboxylase</keyword>
<comment type="catalytic activity">
    <reaction evidence="3 4">
        <text>N-[(R)-4-phosphopantothenoyl]-L-cysteine + H(+) = (R)-4'-phosphopantetheine + CO2</text>
        <dbReference type="Rhea" id="RHEA:16793"/>
        <dbReference type="ChEBI" id="CHEBI:15378"/>
        <dbReference type="ChEBI" id="CHEBI:16526"/>
        <dbReference type="ChEBI" id="CHEBI:59458"/>
        <dbReference type="ChEBI" id="CHEBI:61723"/>
        <dbReference type="EC" id="4.1.1.36"/>
    </reaction>
</comment>
<comment type="cofactor">
    <cofactor evidence="3">
        <name>Mg(2+)</name>
        <dbReference type="ChEBI" id="CHEBI:18420"/>
    </cofactor>
</comment>
<reference evidence="7 8" key="1">
    <citation type="submission" date="2015-01" db="EMBL/GenBank/DDBJ databases">
        <title>Draft genome of Anoxybacillus thermarum strain AF/04.</title>
        <authorList>
            <person name="Poli A."/>
            <person name="Nicolaus B."/>
            <person name="Chan K.-G."/>
            <person name="Kahar U.M."/>
            <person name="Yaakob A.S."/>
            <person name="Chan C.S."/>
            <person name="Goh K.M."/>
        </authorList>
    </citation>
    <scope>NUCLEOTIDE SEQUENCE [LARGE SCALE GENOMIC DNA]</scope>
    <source>
        <strain evidence="7 8">AF/04</strain>
    </source>
</reference>
<feature type="region of interest" description="Phosphopantothenate--cysteine ligase" evidence="3">
    <location>
        <begin position="190"/>
        <end position="400"/>
    </location>
</feature>
<dbReference type="GO" id="GO:0004633">
    <property type="term" value="F:phosphopantothenoylcysteine decarboxylase activity"/>
    <property type="evidence" value="ECO:0007669"/>
    <property type="project" value="UniProtKB-UniRule"/>
</dbReference>
<evidence type="ECO:0000313" key="7">
    <source>
        <dbReference type="EMBL" id="KIQ95839.1"/>
    </source>
</evidence>
<evidence type="ECO:0000256" key="4">
    <source>
        <dbReference type="RuleBase" id="RU364078"/>
    </source>
</evidence>
<dbReference type="GO" id="GO:0010181">
    <property type="term" value="F:FMN binding"/>
    <property type="evidence" value="ECO:0007669"/>
    <property type="project" value="UniProtKB-UniRule"/>
</dbReference>
<keyword evidence="3 4" id="KW-0436">Ligase</keyword>
<dbReference type="InterPro" id="IPR003382">
    <property type="entry name" value="Flavoprotein"/>
</dbReference>
<gene>
    <name evidence="3" type="primary">coaBC</name>
    <name evidence="7" type="ORF">LH47_00072</name>
</gene>
<dbReference type="GO" id="GO:0004632">
    <property type="term" value="F:phosphopantothenate--cysteine ligase activity"/>
    <property type="evidence" value="ECO:0007669"/>
    <property type="project" value="UniProtKB-UniRule"/>
</dbReference>
<dbReference type="NCBIfam" id="TIGR00521">
    <property type="entry name" value="coaBC_dfp"/>
    <property type="match status" value="1"/>
</dbReference>
<dbReference type="EC" id="4.1.1.36" evidence="3"/>
<feature type="binding site" evidence="3">
    <location>
        <position position="322"/>
    </location>
    <ligand>
        <name>CTP</name>
        <dbReference type="ChEBI" id="CHEBI:37563"/>
    </ligand>
</feature>
<comment type="pathway">
    <text evidence="3 4">Cofactor biosynthesis; coenzyme A biosynthesis; CoA from (R)-pantothenate: step 2/5.</text>
</comment>
<evidence type="ECO:0000259" key="5">
    <source>
        <dbReference type="Pfam" id="PF02441"/>
    </source>
</evidence>
<keyword evidence="3 4" id="KW-0288">FMN</keyword>
<comment type="caution">
    <text evidence="7">The sequence shown here is derived from an EMBL/GenBank/DDBJ whole genome shotgun (WGS) entry which is preliminary data.</text>
</comment>
<keyword evidence="3" id="KW-0479">Metal-binding</keyword>
<feature type="binding site" evidence="3">
    <location>
        <position position="340"/>
    </location>
    <ligand>
        <name>CTP</name>
        <dbReference type="ChEBI" id="CHEBI:37563"/>
    </ligand>
</feature>
<dbReference type="HAMAP" id="MF_02225">
    <property type="entry name" value="CoaBC"/>
    <property type="match status" value="1"/>
</dbReference>
<evidence type="ECO:0000256" key="3">
    <source>
        <dbReference type="HAMAP-Rule" id="MF_02225"/>
    </source>
</evidence>
<comment type="similarity">
    <text evidence="3 4">In the C-terminal section; belongs to the PPC synthetase family.</text>
</comment>
<dbReference type="Pfam" id="PF02441">
    <property type="entry name" value="Flavoprotein"/>
    <property type="match status" value="1"/>
</dbReference>
<dbReference type="PANTHER" id="PTHR14359:SF6">
    <property type="entry name" value="PHOSPHOPANTOTHENOYLCYSTEINE DECARBOXYLASE"/>
    <property type="match status" value="1"/>
</dbReference>
<evidence type="ECO:0000313" key="8">
    <source>
        <dbReference type="Proteomes" id="UP000032102"/>
    </source>
</evidence>
<dbReference type="SUPFAM" id="SSF102645">
    <property type="entry name" value="CoaB-like"/>
    <property type="match status" value="1"/>
</dbReference>
<comment type="cofactor">
    <cofactor evidence="3">
        <name>FMN</name>
        <dbReference type="ChEBI" id="CHEBI:58210"/>
    </cofactor>
    <text evidence="3">Binds 1 FMN per subunit.</text>
</comment>
<dbReference type="SUPFAM" id="SSF52507">
    <property type="entry name" value="Homo-oligomeric flavin-containing Cys decarboxylases, HFCD"/>
    <property type="match status" value="1"/>
</dbReference>
<dbReference type="GO" id="GO:0015941">
    <property type="term" value="P:pantothenate catabolic process"/>
    <property type="evidence" value="ECO:0007669"/>
    <property type="project" value="InterPro"/>
</dbReference>
<dbReference type="Gene3D" id="3.40.50.1950">
    <property type="entry name" value="Flavin prenyltransferase-like"/>
    <property type="match status" value="1"/>
</dbReference>
<comment type="function">
    <text evidence="4">Catalyzes two steps in the biosynthesis of coenzyme A. In the first step cysteine is conjugated to 4'-phosphopantothenate to form 4-phosphopantothenoylcysteine, in the latter compound is decarboxylated to form 4'-phosphopantotheine.</text>
</comment>
<evidence type="ECO:0000256" key="1">
    <source>
        <dbReference type="ARBA" id="ARBA00022793"/>
    </source>
</evidence>
<evidence type="ECO:0000256" key="2">
    <source>
        <dbReference type="ARBA" id="ARBA00023239"/>
    </source>
</evidence>
<evidence type="ECO:0000259" key="6">
    <source>
        <dbReference type="Pfam" id="PF04127"/>
    </source>
</evidence>
<keyword evidence="3" id="KW-0511">Multifunctional enzyme</keyword>
<dbReference type="PATRIC" id="fig|404937.3.peg.76"/>
<comment type="catalytic activity">
    <reaction evidence="3 4">
        <text>(R)-4'-phosphopantothenate + L-cysteine + CTP = N-[(R)-4-phosphopantothenoyl]-L-cysteine + CMP + diphosphate + H(+)</text>
        <dbReference type="Rhea" id="RHEA:19397"/>
        <dbReference type="ChEBI" id="CHEBI:10986"/>
        <dbReference type="ChEBI" id="CHEBI:15378"/>
        <dbReference type="ChEBI" id="CHEBI:33019"/>
        <dbReference type="ChEBI" id="CHEBI:35235"/>
        <dbReference type="ChEBI" id="CHEBI:37563"/>
        <dbReference type="ChEBI" id="CHEBI:59458"/>
        <dbReference type="ChEBI" id="CHEBI:60377"/>
        <dbReference type="EC" id="6.3.2.5"/>
    </reaction>
</comment>
<feature type="binding site" evidence="3">
    <location>
        <position position="288"/>
    </location>
    <ligand>
        <name>CTP</name>
        <dbReference type="ChEBI" id="CHEBI:37563"/>
    </ligand>
</feature>
<name>A0A0D0R2B9_9BACL</name>
<dbReference type="GO" id="GO:0015937">
    <property type="term" value="P:coenzyme A biosynthetic process"/>
    <property type="evidence" value="ECO:0007669"/>
    <property type="project" value="UniProtKB-UniRule"/>
</dbReference>
<dbReference type="EMBL" id="JXTH01000001">
    <property type="protein sequence ID" value="KIQ95839.1"/>
    <property type="molecule type" value="Genomic_DNA"/>
</dbReference>
<dbReference type="UniPathway" id="UPA00241">
    <property type="reaction ID" value="UER00353"/>
</dbReference>
<dbReference type="AlphaFoldDB" id="A0A0D0R2B9"/>
<keyword evidence="2 3" id="KW-0456">Lyase</keyword>
<organism evidence="7 8">
    <name type="scientific">Anoxybacillus thermarum</name>
    <dbReference type="NCBI Taxonomy" id="404937"/>
    <lineage>
        <taxon>Bacteria</taxon>
        <taxon>Bacillati</taxon>
        <taxon>Bacillota</taxon>
        <taxon>Bacilli</taxon>
        <taxon>Bacillales</taxon>
        <taxon>Anoxybacillaceae</taxon>
        <taxon>Anoxybacillus</taxon>
    </lineage>
</organism>
<feature type="binding site" evidence="3">
    <location>
        <position position="278"/>
    </location>
    <ligand>
        <name>CTP</name>
        <dbReference type="ChEBI" id="CHEBI:37563"/>
    </ligand>
</feature>
<dbReference type="GO" id="GO:0046872">
    <property type="term" value="F:metal ion binding"/>
    <property type="evidence" value="ECO:0007669"/>
    <property type="project" value="UniProtKB-KW"/>
</dbReference>
<dbReference type="PANTHER" id="PTHR14359">
    <property type="entry name" value="HOMO-OLIGOMERIC FLAVIN CONTAINING CYS DECARBOXYLASE FAMILY"/>
    <property type="match status" value="1"/>
</dbReference>